<dbReference type="Proteomes" id="UP000549517">
    <property type="component" value="Unassembled WGS sequence"/>
</dbReference>
<protein>
    <recommendedName>
        <fullName evidence="1">Erythromycin biosynthesis protein CIII-like C-terminal domain-containing protein</fullName>
    </recommendedName>
</protein>
<gene>
    <name evidence="2" type="ORF">HLA91_06575</name>
</gene>
<dbReference type="PANTHER" id="PTHR21015:SF22">
    <property type="entry name" value="GLYCOSYLTRANSFERASE"/>
    <property type="match status" value="1"/>
</dbReference>
<organism evidence="2 3">
    <name type="scientific">Brevibacterium luteolum</name>
    <dbReference type="NCBI Taxonomy" id="199591"/>
    <lineage>
        <taxon>Bacteria</taxon>
        <taxon>Bacillati</taxon>
        <taxon>Actinomycetota</taxon>
        <taxon>Actinomycetes</taxon>
        <taxon>Micrococcales</taxon>
        <taxon>Brevibacteriaceae</taxon>
        <taxon>Brevibacterium</taxon>
    </lineage>
</organism>
<sequence>MKALFFTADLGGNVPPILAVAEELAARGWDIEVAGLAAGESGFPQPPFAAGIAAGPVSGMGIARIASIVRITASPYAREDAAAIIAASQPDVIAVDCLLLTPLRAALVSSIPVVVLAHTFGKYWSRLYHPFTAEGLDLFGVSLSRNWDQAAARLMLTDAELDPGSRNPVLRHCTWTGSTEQASPPTRGLPGHRPRVLVSLSTTDWPGMKPIYRRVIEALSHLPVDAIVTTGGASFSNELDGADNVEVRGWVDHAALMPQMDLLIGHGGHSTTLKALAHGIPVLVMPVNPVSDEAGIGDVLRERGLGMRVRPSARPRRLAAAVTSLLTDSTVRENAASHGRRLRALRPGAAVAADHIARLTTE</sequence>
<dbReference type="AlphaFoldDB" id="A0A849AP97"/>
<evidence type="ECO:0000313" key="2">
    <source>
        <dbReference type="EMBL" id="NNG79038.1"/>
    </source>
</evidence>
<dbReference type="EMBL" id="JABEMC010000003">
    <property type="protein sequence ID" value="NNG79038.1"/>
    <property type="molecule type" value="Genomic_DNA"/>
</dbReference>
<dbReference type="GO" id="GO:0016757">
    <property type="term" value="F:glycosyltransferase activity"/>
    <property type="evidence" value="ECO:0007669"/>
    <property type="project" value="UniProtKB-ARBA"/>
</dbReference>
<dbReference type="RefSeq" id="WP_170274036.1">
    <property type="nucleotide sequence ID" value="NZ_BAAAKH010000001.1"/>
</dbReference>
<dbReference type="Pfam" id="PF06722">
    <property type="entry name" value="EryCIII-like_C"/>
    <property type="match status" value="1"/>
</dbReference>
<name>A0A849AP97_9MICO</name>
<reference evidence="2 3" key="1">
    <citation type="submission" date="2020-05" db="EMBL/GenBank/DDBJ databases">
        <title>MicrobeNet Type strains.</title>
        <authorList>
            <person name="Nicholson A.C."/>
        </authorList>
    </citation>
    <scope>NUCLEOTIDE SEQUENCE [LARGE SCALE GENOMIC DNA]</scope>
    <source>
        <strain evidence="2 3">CCUG 46604</strain>
    </source>
</reference>
<accession>A0A849AP97</accession>
<proteinExistence type="predicted"/>
<dbReference type="Gene3D" id="3.40.50.2000">
    <property type="entry name" value="Glycogen Phosphorylase B"/>
    <property type="match status" value="2"/>
</dbReference>
<dbReference type="PANTHER" id="PTHR21015">
    <property type="entry name" value="UDP-N-ACETYLGLUCOSAMINE--N-ACETYLMURAMYL-(PENTAPEPTIDE) PYROPHOSPHORYL-UNDECAPRENOL N-ACETYLGLUCOSAMINE TRANSFERASE 1"/>
    <property type="match status" value="1"/>
</dbReference>
<evidence type="ECO:0000313" key="3">
    <source>
        <dbReference type="Proteomes" id="UP000549517"/>
    </source>
</evidence>
<dbReference type="InterPro" id="IPR010610">
    <property type="entry name" value="EryCIII-like_C"/>
</dbReference>
<dbReference type="SUPFAM" id="SSF53756">
    <property type="entry name" value="UDP-Glycosyltransferase/glycogen phosphorylase"/>
    <property type="match status" value="1"/>
</dbReference>
<evidence type="ECO:0000259" key="1">
    <source>
        <dbReference type="Pfam" id="PF06722"/>
    </source>
</evidence>
<feature type="domain" description="Erythromycin biosynthesis protein CIII-like C-terminal" evidence="1">
    <location>
        <begin position="215"/>
        <end position="337"/>
    </location>
</feature>
<comment type="caution">
    <text evidence="2">The sequence shown here is derived from an EMBL/GenBank/DDBJ whole genome shotgun (WGS) entry which is preliminary data.</text>
</comment>